<sequence>MEVTEFSLKYFTDVLTNGLTVVTVEMPHIHTMEVSMFV</sequence>
<gene>
    <name evidence="1" type="ORF">METZ01_LOCUS171617</name>
</gene>
<dbReference type="EMBL" id="UINC01031936">
    <property type="protein sequence ID" value="SVB18763.1"/>
    <property type="molecule type" value="Genomic_DNA"/>
</dbReference>
<evidence type="ECO:0000313" key="1">
    <source>
        <dbReference type="EMBL" id="SVB18763.1"/>
    </source>
</evidence>
<proteinExistence type="predicted"/>
<accession>A0A382C0B9</accession>
<reference evidence="1" key="1">
    <citation type="submission" date="2018-05" db="EMBL/GenBank/DDBJ databases">
        <authorList>
            <person name="Lanie J.A."/>
            <person name="Ng W.-L."/>
            <person name="Kazmierczak K.M."/>
            <person name="Andrzejewski T.M."/>
            <person name="Davidsen T.M."/>
            <person name="Wayne K.J."/>
            <person name="Tettelin H."/>
            <person name="Glass J.I."/>
            <person name="Rusch D."/>
            <person name="Podicherti R."/>
            <person name="Tsui H.-C.T."/>
            <person name="Winkler M.E."/>
        </authorList>
    </citation>
    <scope>NUCLEOTIDE SEQUENCE</scope>
</reference>
<feature type="non-terminal residue" evidence="1">
    <location>
        <position position="38"/>
    </location>
</feature>
<organism evidence="1">
    <name type="scientific">marine metagenome</name>
    <dbReference type="NCBI Taxonomy" id="408172"/>
    <lineage>
        <taxon>unclassified sequences</taxon>
        <taxon>metagenomes</taxon>
        <taxon>ecological metagenomes</taxon>
    </lineage>
</organism>
<protein>
    <submittedName>
        <fullName evidence="1">Uncharacterized protein</fullName>
    </submittedName>
</protein>
<name>A0A382C0B9_9ZZZZ</name>
<dbReference type="AlphaFoldDB" id="A0A382C0B9"/>